<keyword evidence="1" id="KW-0378">Hydrolase</keyword>
<organism evidence="3">
    <name type="scientific">Gulosibacter sediminis</name>
    <dbReference type="NCBI Taxonomy" id="1729695"/>
    <lineage>
        <taxon>Bacteria</taxon>
        <taxon>Bacillati</taxon>
        <taxon>Actinomycetota</taxon>
        <taxon>Actinomycetes</taxon>
        <taxon>Micrococcales</taxon>
        <taxon>Microbacteriaceae</taxon>
        <taxon>Gulosibacter</taxon>
    </lineage>
</organism>
<dbReference type="SUPFAM" id="SSF51338">
    <property type="entry name" value="Composite domain of metallo-dependent hydrolases"/>
    <property type="match status" value="2"/>
</dbReference>
<sequence length="475" mass="53404">MTKTLYRAPWIVAYQDGSHTLLENGCLVVEDDRIAFVGRHYEGEVDQEVKTRSIITPGLISTHAHMNESPIDKTIVEDANKRQFWSSSLIEILPPRASAMTDEDKEHCVDLSLATHLLTGTTTVMQMGEVSEYVVEAADRTGIRAYIAESYRSGRWLTRDGRRVEYEWFDDDGKKAMDAAAGLVRNIHERGNERLRGWLNPSQVDTCSEALLRESMELSQELDVPISIHAAQSLTEFVEMTRRNGRTPIEWLDDVGFLNDRVILGHALFLSGTPWVNFAGDDLGLIARSGASVSYNAWTFGRNGINMFSYDKYLKAGVNVCLGTDSDMQSMLESLRWTAVLGKIAERRSDGARADQAFNSATIDAANYLGRPDLGRISEGAKADLLFWNNDSPSMTPSRDPIKSIVYYAQPEDLRDVMVSGEYVVRDREVRGVDIERSVAAVKDAGRRVWSTWPEYDWGSRTIDEHIPLSYPRFA</sequence>
<dbReference type="PANTHER" id="PTHR43794:SF11">
    <property type="entry name" value="AMIDOHYDROLASE-RELATED DOMAIN-CONTAINING PROTEIN"/>
    <property type="match status" value="1"/>
</dbReference>
<feature type="domain" description="Amidohydrolase-related" evidence="2">
    <location>
        <begin position="54"/>
        <end position="423"/>
    </location>
</feature>
<evidence type="ECO:0000256" key="1">
    <source>
        <dbReference type="ARBA" id="ARBA00022801"/>
    </source>
</evidence>
<dbReference type="Gene3D" id="2.30.40.10">
    <property type="entry name" value="Urease, subunit C, domain 1"/>
    <property type="match status" value="1"/>
</dbReference>
<protein>
    <submittedName>
        <fullName evidence="3">Amidohydrolase family protein</fullName>
    </submittedName>
</protein>
<dbReference type="InterPro" id="IPR006680">
    <property type="entry name" value="Amidohydro-rel"/>
</dbReference>
<dbReference type="InterPro" id="IPR050287">
    <property type="entry name" value="MTA/SAH_deaminase"/>
</dbReference>
<dbReference type="InterPro" id="IPR032466">
    <property type="entry name" value="Metal_Hydrolase"/>
</dbReference>
<dbReference type="InterPro" id="IPR011059">
    <property type="entry name" value="Metal-dep_hydrolase_composite"/>
</dbReference>
<dbReference type="Gene3D" id="3.20.20.140">
    <property type="entry name" value="Metal-dependent hydrolases"/>
    <property type="match status" value="1"/>
</dbReference>
<dbReference type="PANTHER" id="PTHR43794">
    <property type="entry name" value="AMINOHYDROLASE SSNA-RELATED"/>
    <property type="match status" value="1"/>
</dbReference>
<reference evidence="3" key="1">
    <citation type="submission" date="2022-05" db="EMBL/GenBank/DDBJ databases">
        <title>Complete genome sequence of toluene-degrading Gulosibacter sediminis strain ACHW.36C.</title>
        <authorList>
            <person name="Wai A.C."/>
            <person name="Lai G.K."/>
            <person name="Griffin S.D."/>
            <person name="Leung F.C."/>
        </authorList>
    </citation>
    <scope>NUCLEOTIDE SEQUENCE [LARGE SCALE GENOMIC DNA]</scope>
    <source>
        <strain evidence="3">ACHW.36C</strain>
    </source>
</reference>
<evidence type="ECO:0000259" key="2">
    <source>
        <dbReference type="Pfam" id="PF01979"/>
    </source>
</evidence>
<proteinExistence type="predicted"/>
<dbReference type="EMBL" id="CP097160">
    <property type="protein sequence ID" value="UQN14655.1"/>
    <property type="molecule type" value="Genomic_DNA"/>
</dbReference>
<evidence type="ECO:0000313" key="3">
    <source>
        <dbReference type="EMBL" id="UQN14655.1"/>
    </source>
</evidence>
<dbReference type="SUPFAM" id="SSF51556">
    <property type="entry name" value="Metallo-dependent hydrolases"/>
    <property type="match status" value="1"/>
</dbReference>
<dbReference type="Pfam" id="PF01979">
    <property type="entry name" value="Amidohydro_1"/>
    <property type="match status" value="1"/>
</dbReference>
<accession>A0ABY4MW53</accession>
<name>A0ABY4MW53_9MICO</name>
<gene>
    <name evidence="3" type="ORF">M3M28_11525</name>
</gene>